<dbReference type="Pfam" id="PF02365">
    <property type="entry name" value="NAM"/>
    <property type="match status" value="1"/>
</dbReference>
<dbReference type="GO" id="GO:0003677">
    <property type="term" value="F:DNA binding"/>
    <property type="evidence" value="ECO:0007669"/>
    <property type="project" value="UniProtKB-KW"/>
</dbReference>
<dbReference type="PANTHER" id="PTHR31744:SF221">
    <property type="entry name" value="NAC DOMAIN-CONTAINING PROTEIN 43-LIKE"/>
    <property type="match status" value="1"/>
</dbReference>
<dbReference type="EMBL" id="CABIKO010000095">
    <property type="protein sequence ID" value="VVA25554.1"/>
    <property type="molecule type" value="Genomic_DNA"/>
</dbReference>
<sequence>MTSISVSVNGECKVPPGFRFQPTEEELLLYYLKKRVLCEKIDLDIICDIDPNKFEPWDIQEKCKTGSMPQNDCYFFSHKDKKYTSGT</sequence>
<keyword evidence="1" id="KW-0805">Transcription regulation</keyword>
<evidence type="ECO:0000256" key="2">
    <source>
        <dbReference type="ARBA" id="ARBA00023125"/>
    </source>
</evidence>
<dbReference type="AlphaFoldDB" id="A0A5E4FBR1"/>
<keyword evidence="2" id="KW-0238">DNA-binding</keyword>
<name>A0A5E4FBR1_PRUDU</name>
<accession>A0A5E4FBR1</accession>
<dbReference type="InterPro" id="IPR003441">
    <property type="entry name" value="NAC-dom"/>
</dbReference>
<feature type="domain" description="NAC" evidence="5">
    <location>
        <begin position="14"/>
        <end position="87"/>
    </location>
</feature>
<evidence type="ECO:0000259" key="5">
    <source>
        <dbReference type="PROSITE" id="PS51005"/>
    </source>
</evidence>
<evidence type="ECO:0000313" key="7">
    <source>
        <dbReference type="Proteomes" id="UP000327085"/>
    </source>
</evidence>
<dbReference type="GO" id="GO:0006355">
    <property type="term" value="P:regulation of DNA-templated transcription"/>
    <property type="evidence" value="ECO:0007669"/>
    <property type="project" value="InterPro"/>
</dbReference>
<evidence type="ECO:0000256" key="1">
    <source>
        <dbReference type="ARBA" id="ARBA00023015"/>
    </source>
</evidence>
<organism evidence="6 7">
    <name type="scientific">Prunus dulcis</name>
    <name type="common">Almond</name>
    <name type="synonym">Amygdalus dulcis</name>
    <dbReference type="NCBI Taxonomy" id="3755"/>
    <lineage>
        <taxon>Eukaryota</taxon>
        <taxon>Viridiplantae</taxon>
        <taxon>Streptophyta</taxon>
        <taxon>Embryophyta</taxon>
        <taxon>Tracheophyta</taxon>
        <taxon>Spermatophyta</taxon>
        <taxon>Magnoliopsida</taxon>
        <taxon>eudicotyledons</taxon>
        <taxon>Gunneridae</taxon>
        <taxon>Pentapetalae</taxon>
        <taxon>rosids</taxon>
        <taxon>fabids</taxon>
        <taxon>Rosales</taxon>
        <taxon>Rosaceae</taxon>
        <taxon>Amygdaloideae</taxon>
        <taxon>Amygdaleae</taxon>
        <taxon>Prunus</taxon>
    </lineage>
</organism>
<gene>
    <name evidence="6" type="ORF">ALMOND_2B006892</name>
</gene>
<dbReference type="Gene3D" id="2.170.150.80">
    <property type="entry name" value="NAC domain"/>
    <property type="match status" value="1"/>
</dbReference>
<protein>
    <submittedName>
        <fullName evidence="6">PREDICTED: NAC</fullName>
    </submittedName>
</protein>
<dbReference type="Proteomes" id="UP000327085">
    <property type="component" value="Chromosome 2"/>
</dbReference>
<dbReference type="SUPFAM" id="SSF101941">
    <property type="entry name" value="NAC domain"/>
    <property type="match status" value="1"/>
</dbReference>
<keyword evidence="4" id="KW-0539">Nucleus</keyword>
<dbReference type="Gramene" id="VVA25554">
    <property type="protein sequence ID" value="VVA25554"/>
    <property type="gene ID" value="Prudul26B006892"/>
</dbReference>
<evidence type="ECO:0000256" key="3">
    <source>
        <dbReference type="ARBA" id="ARBA00023163"/>
    </source>
</evidence>
<evidence type="ECO:0000313" key="6">
    <source>
        <dbReference type="EMBL" id="VVA25554.1"/>
    </source>
</evidence>
<keyword evidence="3" id="KW-0804">Transcription</keyword>
<reference evidence="7" key="1">
    <citation type="journal article" date="2020" name="Plant J.">
        <title>Transposons played a major role in the diversification between the closely related almond and peach genomes: results from the almond genome sequence.</title>
        <authorList>
            <person name="Alioto T."/>
            <person name="Alexiou K.G."/>
            <person name="Bardil A."/>
            <person name="Barteri F."/>
            <person name="Castanera R."/>
            <person name="Cruz F."/>
            <person name="Dhingra A."/>
            <person name="Duval H."/>
            <person name="Fernandez I Marti A."/>
            <person name="Frias L."/>
            <person name="Galan B."/>
            <person name="Garcia J.L."/>
            <person name="Howad W."/>
            <person name="Gomez-Garrido J."/>
            <person name="Gut M."/>
            <person name="Julca I."/>
            <person name="Morata J."/>
            <person name="Puigdomenech P."/>
            <person name="Ribeca P."/>
            <person name="Rubio Cabetas M.J."/>
            <person name="Vlasova A."/>
            <person name="Wirthensohn M."/>
            <person name="Garcia-Mas J."/>
            <person name="Gabaldon T."/>
            <person name="Casacuberta J.M."/>
            <person name="Arus P."/>
        </authorList>
    </citation>
    <scope>NUCLEOTIDE SEQUENCE [LARGE SCALE GENOMIC DNA]</scope>
    <source>
        <strain evidence="7">cv. Texas</strain>
    </source>
</reference>
<dbReference type="PROSITE" id="PS51005">
    <property type="entry name" value="NAC"/>
    <property type="match status" value="1"/>
</dbReference>
<evidence type="ECO:0000256" key="4">
    <source>
        <dbReference type="ARBA" id="ARBA00023242"/>
    </source>
</evidence>
<proteinExistence type="predicted"/>
<dbReference type="InterPro" id="IPR036093">
    <property type="entry name" value="NAC_dom_sf"/>
</dbReference>
<dbReference type="PANTHER" id="PTHR31744">
    <property type="entry name" value="PROTEIN CUP-SHAPED COTYLEDON 2-RELATED"/>
    <property type="match status" value="1"/>
</dbReference>